<evidence type="ECO:0000256" key="1">
    <source>
        <dbReference type="ARBA" id="ARBA00022475"/>
    </source>
</evidence>
<dbReference type="NCBIfam" id="NF002586">
    <property type="entry name" value="PRK02237.1"/>
    <property type="match status" value="1"/>
</dbReference>
<dbReference type="PANTHER" id="PTHR36116">
    <property type="entry name" value="UPF0060 MEMBRANE PROTEIN YNFA"/>
    <property type="match status" value="1"/>
</dbReference>
<dbReference type="PANTHER" id="PTHR36116:SF1">
    <property type="entry name" value="UPF0060 MEMBRANE PROTEIN YNFA"/>
    <property type="match status" value="1"/>
</dbReference>
<keyword evidence="2 5" id="KW-0812">Transmembrane</keyword>
<dbReference type="EMBL" id="CADIKR010000005">
    <property type="protein sequence ID" value="CAB3895686.1"/>
    <property type="molecule type" value="Genomic_DNA"/>
</dbReference>
<evidence type="ECO:0000313" key="6">
    <source>
        <dbReference type="EMBL" id="CAB3895686.1"/>
    </source>
</evidence>
<feature type="transmembrane region" description="Helical" evidence="5">
    <location>
        <begin position="102"/>
        <end position="119"/>
    </location>
</feature>
<keyword evidence="7" id="KW-1185">Reference proteome</keyword>
<organism evidence="6 7">
    <name type="scientific">Achromobacter mucicolens</name>
    <dbReference type="NCBI Taxonomy" id="1389922"/>
    <lineage>
        <taxon>Bacteria</taxon>
        <taxon>Pseudomonadati</taxon>
        <taxon>Pseudomonadota</taxon>
        <taxon>Betaproteobacteria</taxon>
        <taxon>Burkholderiales</taxon>
        <taxon>Alcaligenaceae</taxon>
        <taxon>Achromobacter</taxon>
    </lineage>
</organism>
<proteinExistence type="inferred from homology"/>
<dbReference type="InterPro" id="IPR003844">
    <property type="entry name" value="UPF0060"/>
</dbReference>
<dbReference type="InterPro" id="IPR037185">
    <property type="entry name" value="EmrE-like"/>
</dbReference>
<evidence type="ECO:0000256" key="2">
    <source>
        <dbReference type="ARBA" id="ARBA00022692"/>
    </source>
</evidence>
<keyword evidence="1 5" id="KW-1003">Cell membrane</keyword>
<gene>
    <name evidence="6" type="ORF">LMG3415_04200</name>
</gene>
<dbReference type="Pfam" id="PF02694">
    <property type="entry name" value="UPF0060"/>
    <property type="match status" value="1"/>
</dbReference>
<evidence type="ECO:0000256" key="5">
    <source>
        <dbReference type="HAMAP-Rule" id="MF_00010"/>
    </source>
</evidence>
<reference evidence="6 7" key="1">
    <citation type="submission" date="2020-04" db="EMBL/GenBank/DDBJ databases">
        <authorList>
            <person name="De Canck E."/>
        </authorList>
    </citation>
    <scope>NUCLEOTIDE SEQUENCE [LARGE SCALE GENOMIC DNA]</scope>
    <source>
        <strain evidence="6 7">LMG 3415</strain>
    </source>
</reference>
<evidence type="ECO:0000256" key="3">
    <source>
        <dbReference type="ARBA" id="ARBA00022989"/>
    </source>
</evidence>
<protein>
    <submittedName>
        <fullName evidence="6">Uncharacterized protein</fullName>
    </submittedName>
</protein>
<keyword evidence="4 5" id="KW-0472">Membrane</keyword>
<feature type="transmembrane region" description="Helical" evidence="5">
    <location>
        <begin position="44"/>
        <end position="65"/>
    </location>
</feature>
<name>A0ABM8LHX2_9BURK</name>
<comment type="caution">
    <text evidence="6">The sequence shown here is derived from an EMBL/GenBank/DDBJ whole genome shotgun (WGS) entry which is preliminary data.</text>
</comment>
<comment type="subcellular location">
    <subcellularLocation>
        <location evidence="5">Cell membrane</location>
        <topology evidence="5">Multi-pass membrane protein</topology>
    </subcellularLocation>
</comment>
<sequence length="122" mass="13028">MPRPAGAEAVVRMAALQTLGLFVLTALAEIIGCYLPYLWLRKGHSIWLLAPAALSLALFAWLLTLHPTASGRVYAAYGGVYIGMALLWLWAVDGVRPSASDWIGVGLCIAGMLVIMFGPRGS</sequence>
<evidence type="ECO:0000256" key="4">
    <source>
        <dbReference type="ARBA" id="ARBA00023136"/>
    </source>
</evidence>
<dbReference type="Proteomes" id="UP000507140">
    <property type="component" value="Unassembled WGS sequence"/>
</dbReference>
<evidence type="ECO:0000313" key="7">
    <source>
        <dbReference type="Proteomes" id="UP000507140"/>
    </source>
</evidence>
<dbReference type="SUPFAM" id="SSF103481">
    <property type="entry name" value="Multidrug resistance efflux transporter EmrE"/>
    <property type="match status" value="1"/>
</dbReference>
<accession>A0ABM8LHX2</accession>
<feature type="transmembrane region" description="Helical" evidence="5">
    <location>
        <begin position="72"/>
        <end position="90"/>
    </location>
</feature>
<dbReference type="HAMAP" id="MF_00010">
    <property type="entry name" value="UPF0060"/>
    <property type="match status" value="1"/>
</dbReference>
<comment type="similarity">
    <text evidence="5">Belongs to the UPF0060 family.</text>
</comment>
<keyword evidence="3 5" id="KW-1133">Transmembrane helix</keyword>